<evidence type="ECO:0000256" key="2">
    <source>
        <dbReference type="SAM" id="SignalP"/>
    </source>
</evidence>
<keyword evidence="1" id="KW-0812">Transmembrane</keyword>
<evidence type="ECO:0000256" key="1">
    <source>
        <dbReference type="SAM" id="Phobius"/>
    </source>
</evidence>
<proteinExistence type="predicted"/>
<organism evidence="3 4">
    <name type="scientific">Acrasis kona</name>
    <dbReference type="NCBI Taxonomy" id="1008807"/>
    <lineage>
        <taxon>Eukaryota</taxon>
        <taxon>Discoba</taxon>
        <taxon>Heterolobosea</taxon>
        <taxon>Tetramitia</taxon>
        <taxon>Eutetramitia</taxon>
        <taxon>Acrasidae</taxon>
        <taxon>Acrasis</taxon>
    </lineage>
</organism>
<keyword evidence="2" id="KW-0732">Signal</keyword>
<protein>
    <submittedName>
        <fullName evidence="3">Membrane cofactor protein</fullName>
    </submittedName>
</protein>
<feature type="chain" id="PRO_5043677348" evidence="2">
    <location>
        <begin position="20"/>
        <end position="284"/>
    </location>
</feature>
<keyword evidence="1" id="KW-0472">Membrane</keyword>
<feature type="signal peptide" evidence="2">
    <location>
        <begin position="1"/>
        <end position="19"/>
    </location>
</feature>
<accession>A0AAW2ZSI5</accession>
<reference evidence="3 4" key="1">
    <citation type="submission" date="2024-03" db="EMBL/GenBank/DDBJ databases">
        <title>The Acrasis kona genome and developmental transcriptomes reveal deep origins of eukaryotic multicellular pathways.</title>
        <authorList>
            <person name="Sheikh S."/>
            <person name="Fu C.-J."/>
            <person name="Brown M.W."/>
            <person name="Baldauf S.L."/>
        </authorList>
    </citation>
    <scope>NUCLEOTIDE SEQUENCE [LARGE SCALE GENOMIC DNA]</scope>
    <source>
        <strain evidence="3 4">ATCC MYA-3509</strain>
    </source>
</reference>
<comment type="caution">
    <text evidence="3">The sequence shown here is derived from an EMBL/GenBank/DDBJ whole genome shotgun (WGS) entry which is preliminary data.</text>
</comment>
<name>A0AAW2ZSI5_9EUKA</name>
<sequence length="284" mass="33052">MRNSLVLLLVLSLLTLSYQQVSNYTTYRQYEAQITFLNSTQRYCTDFVFPGKFLCNVILRERIEVDIFGVDSENKTEFRTEYAKYEQAGDQVFYEVINYNKLNASQSQTCDFDRESGDDGYRRVKISCKQTYENPQILVIKSKLTNFVRPQAKEFNIAQLSFLQEPMQKRLPSTVENVEISAILSYEEVKGDEYSTTPAPIHAQKLEYETKLIYKVDNTTSPFNLIVSLSVDKYPSCDKILWYSITMWSIVSTIVVVGLVSSVIYGIVLYIRRKKSHQQYIQYE</sequence>
<keyword evidence="4" id="KW-1185">Reference proteome</keyword>
<feature type="transmembrane region" description="Helical" evidence="1">
    <location>
        <begin position="240"/>
        <end position="271"/>
    </location>
</feature>
<dbReference type="Proteomes" id="UP001431209">
    <property type="component" value="Unassembled WGS sequence"/>
</dbReference>
<evidence type="ECO:0000313" key="4">
    <source>
        <dbReference type="Proteomes" id="UP001431209"/>
    </source>
</evidence>
<evidence type="ECO:0000313" key="3">
    <source>
        <dbReference type="EMBL" id="KAL0491676.1"/>
    </source>
</evidence>
<gene>
    <name evidence="3" type="ORF">AKO1_010179</name>
</gene>
<dbReference type="AlphaFoldDB" id="A0AAW2ZSI5"/>
<dbReference type="EMBL" id="JAOPGA020001843">
    <property type="protein sequence ID" value="KAL0491676.1"/>
    <property type="molecule type" value="Genomic_DNA"/>
</dbReference>
<keyword evidence="1" id="KW-1133">Transmembrane helix</keyword>